<dbReference type="EMBL" id="CAJOBC010005948">
    <property type="protein sequence ID" value="CAF3881189.1"/>
    <property type="molecule type" value="Genomic_DNA"/>
</dbReference>
<name>A0A814QBS3_9BILA</name>
<evidence type="ECO:0000313" key="4">
    <source>
        <dbReference type="EMBL" id="CAF3649879.1"/>
    </source>
</evidence>
<proteinExistence type="predicted"/>
<dbReference type="EMBL" id="CAJNOQ010005948">
    <property type="protein sequence ID" value="CAF1117361.1"/>
    <property type="molecule type" value="Genomic_DNA"/>
</dbReference>
<feature type="non-terminal residue" evidence="3">
    <location>
        <position position="1"/>
    </location>
</feature>
<sequence>FETRKVMSTIDELKRKIANLKSRMKDECDQLEKLAEQKSNDPDNAETILHDRTNRIQQTFNTSFEEIRQDMKRRKPHRSEQNYEQKERTYVEFVNQLTSPDGPLEQLGNWFKSLFNKLTEIIITIIRWLAEAIVEYVTKKIHDLFKSIMVFFTL</sequence>
<dbReference type="Proteomes" id="UP000677228">
    <property type="component" value="Unassembled WGS sequence"/>
</dbReference>
<accession>A0A814QBS3</accession>
<reference evidence="3" key="1">
    <citation type="submission" date="2021-02" db="EMBL/GenBank/DDBJ databases">
        <authorList>
            <person name="Nowell W R."/>
        </authorList>
    </citation>
    <scope>NUCLEOTIDE SEQUENCE</scope>
</reference>
<organism evidence="3 6">
    <name type="scientific">Didymodactylos carnosus</name>
    <dbReference type="NCBI Taxonomy" id="1234261"/>
    <lineage>
        <taxon>Eukaryota</taxon>
        <taxon>Metazoa</taxon>
        <taxon>Spiralia</taxon>
        <taxon>Gnathifera</taxon>
        <taxon>Rotifera</taxon>
        <taxon>Eurotatoria</taxon>
        <taxon>Bdelloidea</taxon>
        <taxon>Philodinida</taxon>
        <taxon>Philodinidae</taxon>
        <taxon>Didymodactylos</taxon>
    </lineage>
</organism>
<evidence type="ECO:0000313" key="3">
    <source>
        <dbReference type="EMBL" id="CAF1117361.1"/>
    </source>
</evidence>
<feature type="coiled-coil region" evidence="1">
    <location>
        <begin position="3"/>
        <end position="41"/>
    </location>
</feature>
<dbReference type="AlphaFoldDB" id="A0A814QBS3"/>
<gene>
    <name evidence="3" type="ORF">GPM918_LOCUS19522</name>
    <name evidence="2" type="ORF">OVA965_LOCUS7834</name>
    <name evidence="5" type="ORF">SRO942_LOCUS19519</name>
    <name evidence="4" type="ORF">TMI583_LOCUS7830</name>
</gene>
<dbReference type="Proteomes" id="UP000663829">
    <property type="component" value="Unassembled WGS sequence"/>
</dbReference>
<evidence type="ECO:0000313" key="6">
    <source>
        <dbReference type="Proteomes" id="UP000663829"/>
    </source>
</evidence>
<dbReference type="EMBL" id="CAJNOK010002556">
    <property type="protein sequence ID" value="CAF0865063.1"/>
    <property type="molecule type" value="Genomic_DNA"/>
</dbReference>
<comment type="caution">
    <text evidence="3">The sequence shown here is derived from an EMBL/GenBank/DDBJ whole genome shotgun (WGS) entry which is preliminary data.</text>
</comment>
<dbReference type="EMBL" id="CAJOBA010002557">
    <property type="protein sequence ID" value="CAF3649879.1"/>
    <property type="molecule type" value="Genomic_DNA"/>
</dbReference>
<dbReference type="Proteomes" id="UP000682733">
    <property type="component" value="Unassembled WGS sequence"/>
</dbReference>
<evidence type="ECO:0000313" key="2">
    <source>
        <dbReference type="EMBL" id="CAF0865063.1"/>
    </source>
</evidence>
<keyword evidence="1" id="KW-0175">Coiled coil</keyword>
<evidence type="ECO:0000313" key="5">
    <source>
        <dbReference type="EMBL" id="CAF3881189.1"/>
    </source>
</evidence>
<keyword evidence="6" id="KW-1185">Reference proteome</keyword>
<evidence type="ECO:0000256" key="1">
    <source>
        <dbReference type="SAM" id="Coils"/>
    </source>
</evidence>
<protein>
    <submittedName>
        <fullName evidence="3">Uncharacterized protein</fullName>
    </submittedName>
</protein>
<dbReference type="Proteomes" id="UP000681722">
    <property type="component" value="Unassembled WGS sequence"/>
</dbReference>